<dbReference type="Proteomes" id="UP000515121">
    <property type="component" value="Unplaced"/>
</dbReference>
<name>A0A6P5WPI7_DURZI</name>
<protein>
    <recommendedName>
        <fullName evidence="3">Sulfotransferase</fullName>
        <ecNumber evidence="3">2.8.2.-</ecNumber>
    </recommendedName>
</protein>
<dbReference type="Gene3D" id="3.40.50.300">
    <property type="entry name" value="P-loop containing nucleotide triphosphate hydrolases"/>
    <property type="match status" value="1"/>
</dbReference>
<sequence length="316" mass="36553">MESGFPCTFSTLLGQLPKETWWDVDLYNWEGFWYRSSHVSAAIAARSNFQANDDDVFLTSSMKTGTTWLKAIIPTIMNPKGRTDDYTDDPLLKHHPNELITSLEIQLFKESPNPALSGMPSPRLFRSHVPYPMLPESVKNSACKIVYITRDPKDTFVSLWHFKNSSTTAMGKSPWPMDEAFGSFCRGVHAFGPFHDHVLSYWKESLKRPQKILFLRFEDMKKDPKGQLRKLASFLGRPFAKEEEVDKVLWRCNMERLKNLEVNRYGVDPWVNIDYKFYFRRGIVGDWENNITDEMKERLDKVTAMKFGGSGLDIGQ</sequence>
<dbReference type="KEGG" id="dzi:111276275"/>
<keyword evidence="2 3" id="KW-0808">Transferase</keyword>
<dbReference type="SUPFAM" id="SSF52540">
    <property type="entry name" value="P-loop containing nucleoside triphosphate hydrolases"/>
    <property type="match status" value="1"/>
</dbReference>
<dbReference type="GO" id="GO:0008146">
    <property type="term" value="F:sulfotransferase activity"/>
    <property type="evidence" value="ECO:0007669"/>
    <property type="project" value="InterPro"/>
</dbReference>
<dbReference type="GeneID" id="111276275"/>
<dbReference type="RefSeq" id="XP_022717778.1">
    <property type="nucleotide sequence ID" value="XM_022862043.1"/>
</dbReference>
<evidence type="ECO:0000313" key="6">
    <source>
        <dbReference type="RefSeq" id="XP_022717778.1"/>
    </source>
</evidence>
<keyword evidence="5" id="KW-1185">Reference proteome</keyword>
<comment type="similarity">
    <text evidence="1 3">Belongs to the sulfotransferase 1 family.</text>
</comment>
<evidence type="ECO:0000256" key="2">
    <source>
        <dbReference type="ARBA" id="ARBA00022679"/>
    </source>
</evidence>
<organism evidence="5 6">
    <name type="scientific">Durio zibethinus</name>
    <name type="common">Durian</name>
    <dbReference type="NCBI Taxonomy" id="66656"/>
    <lineage>
        <taxon>Eukaryota</taxon>
        <taxon>Viridiplantae</taxon>
        <taxon>Streptophyta</taxon>
        <taxon>Embryophyta</taxon>
        <taxon>Tracheophyta</taxon>
        <taxon>Spermatophyta</taxon>
        <taxon>Magnoliopsida</taxon>
        <taxon>eudicotyledons</taxon>
        <taxon>Gunneridae</taxon>
        <taxon>Pentapetalae</taxon>
        <taxon>rosids</taxon>
        <taxon>malvids</taxon>
        <taxon>Malvales</taxon>
        <taxon>Malvaceae</taxon>
        <taxon>Helicteroideae</taxon>
        <taxon>Durio</taxon>
    </lineage>
</organism>
<dbReference type="OrthoDB" id="205623at2759"/>
<dbReference type="EC" id="2.8.2.-" evidence="3"/>
<dbReference type="Pfam" id="PF00685">
    <property type="entry name" value="Sulfotransfer_1"/>
    <property type="match status" value="1"/>
</dbReference>
<accession>A0A6P5WPI7</accession>
<evidence type="ECO:0000256" key="1">
    <source>
        <dbReference type="ARBA" id="ARBA00005771"/>
    </source>
</evidence>
<dbReference type="AlphaFoldDB" id="A0A6P5WPI7"/>
<evidence type="ECO:0000256" key="3">
    <source>
        <dbReference type="RuleBase" id="RU361155"/>
    </source>
</evidence>
<evidence type="ECO:0000259" key="4">
    <source>
        <dbReference type="Pfam" id="PF00685"/>
    </source>
</evidence>
<evidence type="ECO:0000313" key="5">
    <source>
        <dbReference type="Proteomes" id="UP000515121"/>
    </source>
</evidence>
<gene>
    <name evidence="6" type="primary">LOC111276275</name>
</gene>
<proteinExistence type="inferred from homology"/>
<dbReference type="PANTHER" id="PTHR11783">
    <property type="entry name" value="SULFOTRANSFERASE SULT"/>
    <property type="match status" value="1"/>
</dbReference>
<feature type="domain" description="Sulfotransferase" evidence="4">
    <location>
        <begin position="53"/>
        <end position="310"/>
    </location>
</feature>
<dbReference type="InterPro" id="IPR027417">
    <property type="entry name" value="P-loop_NTPase"/>
</dbReference>
<reference evidence="6" key="1">
    <citation type="submission" date="2025-08" db="UniProtKB">
        <authorList>
            <consortium name="RefSeq"/>
        </authorList>
    </citation>
    <scope>IDENTIFICATION</scope>
    <source>
        <tissue evidence="6">Fruit stalk</tissue>
    </source>
</reference>
<dbReference type="InterPro" id="IPR000863">
    <property type="entry name" value="Sulfotransferase_dom"/>
</dbReference>